<evidence type="ECO:0000256" key="2">
    <source>
        <dbReference type="ARBA" id="ARBA00023043"/>
    </source>
</evidence>
<evidence type="ECO:0000313" key="6">
    <source>
        <dbReference type="Proteomes" id="UP001390339"/>
    </source>
</evidence>
<dbReference type="Proteomes" id="UP001390339">
    <property type="component" value="Unassembled WGS sequence"/>
</dbReference>
<protein>
    <submittedName>
        <fullName evidence="5">Ankyrin repeat protein</fullName>
    </submittedName>
</protein>
<dbReference type="InterPro" id="IPR036770">
    <property type="entry name" value="Ankyrin_rpt-contain_sf"/>
</dbReference>
<dbReference type="Gene3D" id="1.25.40.20">
    <property type="entry name" value="Ankyrin repeat-containing domain"/>
    <property type="match status" value="1"/>
</dbReference>
<feature type="region of interest" description="Disordered" evidence="4">
    <location>
        <begin position="675"/>
        <end position="695"/>
    </location>
</feature>
<dbReference type="InterPro" id="IPR002110">
    <property type="entry name" value="Ankyrin_rpt"/>
</dbReference>
<organism evidence="5 6">
    <name type="scientific">Apiospora arundinis</name>
    <dbReference type="NCBI Taxonomy" id="335852"/>
    <lineage>
        <taxon>Eukaryota</taxon>
        <taxon>Fungi</taxon>
        <taxon>Dikarya</taxon>
        <taxon>Ascomycota</taxon>
        <taxon>Pezizomycotina</taxon>
        <taxon>Sordariomycetes</taxon>
        <taxon>Xylariomycetidae</taxon>
        <taxon>Amphisphaeriales</taxon>
        <taxon>Apiosporaceae</taxon>
        <taxon>Apiospora</taxon>
    </lineage>
</organism>
<keyword evidence="6" id="KW-1185">Reference proteome</keyword>
<dbReference type="SMART" id="SM00248">
    <property type="entry name" value="ANK"/>
    <property type="match status" value="4"/>
</dbReference>
<keyword evidence="1" id="KW-0677">Repeat</keyword>
<gene>
    <name evidence="5" type="ORF">PGQ11_011695</name>
</gene>
<reference evidence="5 6" key="1">
    <citation type="journal article" date="2024" name="IMA Fungus">
        <title>Apiospora arundinis, a panoply of carbohydrate-active enzymes and secondary metabolites.</title>
        <authorList>
            <person name="Sorensen T."/>
            <person name="Petersen C."/>
            <person name="Muurmann A.T."/>
            <person name="Christiansen J.V."/>
            <person name="Brundto M.L."/>
            <person name="Overgaard C.K."/>
            <person name="Boysen A.T."/>
            <person name="Wollenberg R.D."/>
            <person name="Larsen T.O."/>
            <person name="Sorensen J.L."/>
            <person name="Nielsen K.L."/>
            <person name="Sondergaard T.E."/>
        </authorList>
    </citation>
    <scope>NUCLEOTIDE SEQUENCE [LARGE SCALE GENOMIC DNA]</scope>
    <source>
        <strain evidence="5 6">AAU 773</strain>
    </source>
</reference>
<evidence type="ECO:0000256" key="1">
    <source>
        <dbReference type="ARBA" id="ARBA00022737"/>
    </source>
</evidence>
<dbReference type="Pfam" id="PF00023">
    <property type="entry name" value="Ank"/>
    <property type="match status" value="1"/>
</dbReference>
<dbReference type="EMBL" id="JAPCWZ010000007">
    <property type="protein sequence ID" value="KAK8855783.1"/>
    <property type="molecule type" value="Genomic_DNA"/>
</dbReference>
<keyword evidence="2 3" id="KW-0040">ANK repeat</keyword>
<evidence type="ECO:0000313" key="5">
    <source>
        <dbReference type="EMBL" id="KAK8855783.1"/>
    </source>
</evidence>
<name>A0ABR2I110_9PEZI</name>
<feature type="compositionally biased region" description="Polar residues" evidence="4">
    <location>
        <begin position="675"/>
        <end position="686"/>
    </location>
</feature>
<comment type="caution">
    <text evidence="5">The sequence shown here is derived from an EMBL/GenBank/DDBJ whole genome shotgun (WGS) entry which is preliminary data.</text>
</comment>
<dbReference type="PRINTS" id="PR01415">
    <property type="entry name" value="ANKYRIN"/>
</dbReference>
<feature type="repeat" description="ANK" evidence="3">
    <location>
        <begin position="500"/>
        <end position="532"/>
    </location>
</feature>
<dbReference type="Pfam" id="PF12796">
    <property type="entry name" value="Ank_2"/>
    <property type="match status" value="1"/>
</dbReference>
<dbReference type="PROSITE" id="PS50297">
    <property type="entry name" value="ANK_REP_REGION"/>
    <property type="match status" value="3"/>
</dbReference>
<feature type="repeat" description="ANK" evidence="3">
    <location>
        <begin position="466"/>
        <end position="498"/>
    </location>
</feature>
<proteinExistence type="predicted"/>
<evidence type="ECO:0000256" key="4">
    <source>
        <dbReference type="SAM" id="MobiDB-lite"/>
    </source>
</evidence>
<feature type="repeat" description="ANK" evidence="3">
    <location>
        <begin position="568"/>
        <end position="600"/>
    </location>
</feature>
<dbReference type="SUPFAM" id="SSF48403">
    <property type="entry name" value="Ankyrin repeat"/>
    <property type="match status" value="1"/>
</dbReference>
<accession>A0ABR2I110</accession>
<evidence type="ECO:0000256" key="3">
    <source>
        <dbReference type="PROSITE-ProRule" id="PRU00023"/>
    </source>
</evidence>
<dbReference type="PANTHER" id="PTHR24171">
    <property type="entry name" value="ANKYRIN REPEAT DOMAIN-CONTAINING PROTEIN 39-RELATED"/>
    <property type="match status" value="1"/>
</dbReference>
<dbReference type="PROSITE" id="PS50088">
    <property type="entry name" value="ANK_REPEAT"/>
    <property type="match status" value="3"/>
</dbReference>
<sequence length="695" mass="76860">MEVVASAVGIADFASKLLAGIGSLIIQYQNLPEALSELDESIRALRGALLSIDETLKRRPKLLPLEQSHYKTISRISQSCYRSLQTLDHELPELQAHHHWGKKVVATLEKKIKDARIQEVISNINQRTTVLQLSLTTLSLGTQAGMQQSQEQIQRQIRELSDRVRLLTYSSGESSSIVVDTGPQMTESISSEISAWKKTADDVAAAALSLNDDRYSLASGTSSETLPLYHERDEDDFDPEPGRNNFQGDPEILELQLQANQSLVGHFVQSGIYFKAAEFQKRGILLRGRLDGDEGQTTRELRDMKEDLADILLECGTVDTDQEARETLKALLEEEVSRSEDRRDEDHRCRLYHKLGEVYMKRNNAKQASLMLQRAFDGRRAMVPMHGELNGTAEALVKALHLDQAYDEALGIKQWMQQQQQQVRSETTPPTTPPADDLMRVYHWCTDNQMDIGAASFAFDAIDSSTGMTPLHRAAEKEELEVVSSMLLHVADINVRDQLSNSTPLLVAATTRNKRLVELLLKAGAEVNARNNSNMTALHRAQSQSGGVHVSELLLGAKPGLLDEVDSYGKTALYLACEKGNEKMVRFLLGKGAQPNIQGPGRCTPLMVAVELVAKSAQKRQKINIVQLLVDYGAVPRMRDNMGRTAFDVAKDAGLVADEVRKLLNKADKHRFGSVSSASTNRSLGSSRAGWSGGG</sequence>